<evidence type="ECO:0000313" key="3">
    <source>
        <dbReference type="Proteomes" id="UP000093052"/>
    </source>
</evidence>
<dbReference type="KEGG" id="ptl:AOT13_12305"/>
<name>A0AAN0YT77_PARTM</name>
<keyword evidence="3" id="KW-1185">Reference proteome</keyword>
<evidence type="ECO:0000313" key="2">
    <source>
        <dbReference type="EMBL" id="ANZ30813.1"/>
    </source>
</evidence>
<protein>
    <submittedName>
        <fullName evidence="2">Uncharacterized protein</fullName>
    </submittedName>
</protein>
<proteinExistence type="predicted"/>
<keyword evidence="1" id="KW-0472">Membrane</keyword>
<dbReference type="AlphaFoldDB" id="A0AAN0YT77"/>
<sequence>MGLSNHVVTVSTLVAEERRLSPAVCLVLFRGSRLIPIALVRLPLLILCLEIPSFFESFVGTGAGLISLFFGGYMLWTILPERLK</sequence>
<dbReference type="Proteomes" id="UP000093052">
    <property type="component" value="Chromosome"/>
</dbReference>
<organism evidence="2 3">
    <name type="scientific">Parageobacillus thermoglucosidasius</name>
    <name type="common">Geobacillus thermoglucosidasius</name>
    <dbReference type="NCBI Taxonomy" id="1426"/>
    <lineage>
        <taxon>Bacteria</taxon>
        <taxon>Bacillati</taxon>
        <taxon>Bacillota</taxon>
        <taxon>Bacilli</taxon>
        <taxon>Bacillales</taxon>
        <taxon>Anoxybacillaceae</taxon>
        <taxon>Parageobacillus</taxon>
    </lineage>
</organism>
<accession>A0AAN0YT77</accession>
<keyword evidence="1" id="KW-1133">Transmembrane helix</keyword>
<dbReference type="EMBL" id="CP016622">
    <property type="protein sequence ID" value="ANZ30813.1"/>
    <property type="molecule type" value="Genomic_DNA"/>
</dbReference>
<feature type="transmembrane region" description="Helical" evidence="1">
    <location>
        <begin position="61"/>
        <end position="79"/>
    </location>
</feature>
<keyword evidence="1" id="KW-0812">Transmembrane</keyword>
<evidence type="ECO:0000256" key="1">
    <source>
        <dbReference type="SAM" id="Phobius"/>
    </source>
</evidence>
<reference evidence="3" key="1">
    <citation type="journal article" date="2016" name="Genome Announc.">
        <title>Complete Genome Sequence of Geobacillus thermoglucosidasius NCIMB 11955, the Progenitor of a Bioethanol Production Strain.</title>
        <authorList>
            <person name="Sheng L."/>
            <person name="Zhang Y."/>
            <person name="Minton N.P."/>
        </authorList>
    </citation>
    <scope>NUCLEOTIDE SEQUENCE [LARGE SCALE GENOMIC DNA]</scope>
    <source>
        <strain evidence="3">NCIMB 11955</strain>
    </source>
</reference>
<gene>
    <name evidence="2" type="ORF">BCV53_12315</name>
</gene>